<dbReference type="InterPro" id="IPR036465">
    <property type="entry name" value="vWFA_dom_sf"/>
</dbReference>
<evidence type="ECO:0000256" key="1">
    <source>
        <dbReference type="SAM" id="MobiDB-lite"/>
    </source>
</evidence>
<feature type="region of interest" description="Disordered" evidence="1">
    <location>
        <begin position="538"/>
        <end position="673"/>
    </location>
</feature>
<evidence type="ECO:0000259" key="4">
    <source>
        <dbReference type="PROSITE" id="PS50234"/>
    </source>
</evidence>
<feature type="chain" id="PRO_5045297452" description="VWFA domain-containing protein" evidence="3">
    <location>
        <begin position="29"/>
        <end position="673"/>
    </location>
</feature>
<feature type="compositionally biased region" description="Low complexity" evidence="1">
    <location>
        <begin position="555"/>
        <end position="564"/>
    </location>
</feature>
<evidence type="ECO:0000313" key="5">
    <source>
        <dbReference type="EMBL" id="MFB2714481.1"/>
    </source>
</evidence>
<gene>
    <name evidence="5" type="ORF">ACE05E_03205</name>
</gene>
<feature type="region of interest" description="Disordered" evidence="1">
    <location>
        <begin position="447"/>
        <end position="494"/>
    </location>
</feature>
<keyword evidence="3" id="KW-0732">Signal</keyword>
<keyword evidence="6" id="KW-1185">Reference proteome</keyword>
<dbReference type="InterPro" id="IPR002035">
    <property type="entry name" value="VWF_A"/>
</dbReference>
<keyword evidence="2" id="KW-1133">Transmembrane helix</keyword>
<dbReference type="RefSeq" id="WP_374812823.1">
    <property type="nucleotide sequence ID" value="NZ_JBHFLD010000003.1"/>
</dbReference>
<protein>
    <recommendedName>
        <fullName evidence="4">VWFA domain-containing protein</fullName>
    </recommendedName>
</protein>
<organism evidence="5 6">
    <name type="scientific">Marinobacter shengliensis</name>
    <dbReference type="NCBI Taxonomy" id="1389223"/>
    <lineage>
        <taxon>Bacteria</taxon>
        <taxon>Pseudomonadati</taxon>
        <taxon>Pseudomonadota</taxon>
        <taxon>Gammaproteobacteria</taxon>
        <taxon>Pseudomonadales</taxon>
        <taxon>Marinobacteraceae</taxon>
        <taxon>Marinobacter</taxon>
    </lineage>
</organism>
<keyword evidence="2" id="KW-0472">Membrane</keyword>
<dbReference type="Gene3D" id="3.40.50.410">
    <property type="entry name" value="von Willebrand factor, type A domain"/>
    <property type="match status" value="1"/>
</dbReference>
<proteinExistence type="predicted"/>
<feature type="compositionally biased region" description="Acidic residues" evidence="1">
    <location>
        <begin position="465"/>
        <end position="479"/>
    </location>
</feature>
<evidence type="ECO:0000313" key="6">
    <source>
        <dbReference type="Proteomes" id="UP001576762"/>
    </source>
</evidence>
<dbReference type="EMBL" id="JBHFLD010000003">
    <property type="protein sequence ID" value="MFB2714481.1"/>
    <property type="molecule type" value="Genomic_DNA"/>
</dbReference>
<keyword evidence="2" id="KW-0812">Transmembrane</keyword>
<dbReference type="SMART" id="SM00327">
    <property type="entry name" value="VWA"/>
    <property type="match status" value="1"/>
</dbReference>
<reference evidence="5 6" key="1">
    <citation type="submission" date="2024-09" db="EMBL/GenBank/DDBJ databases">
        <title>Draft genome sequences of 6 high pH adapted Marinobacter shengliensis sp. isolated from Mariana forearc serpentinite mud volcanoes.</title>
        <authorList>
            <person name="Elkassas S."/>
            <person name="Serres M."/>
            <person name="Michael N."/>
            <person name="Amina P."/>
            <person name="Teodora Z."/>
            <person name="Julie H."/>
        </authorList>
    </citation>
    <scope>NUCLEOTIDE SEQUENCE [LARGE SCALE GENOMIC DNA]</scope>
    <source>
        <strain evidence="5 6">EB4</strain>
    </source>
</reference>
<name>A0ABV4W2R7_9GAMM</name>
<evidence type="ECO:0000256" key="3">
    <source>
        <dbReference type="SAM" id="SignalP"/>
    </source>
</evidence>
<feature type="transmembrane region" description="Helical" evidence="2">
    <location>
        <begin position="504"/>
        <end position="525"/>
    </location>
</feature>
<dbReference type="SUPFAM" id="SSF53300">
    <property type="entry name" value="vWA-like"/>
    <property type="match status" value="1"/>
</dbReference>
<dbReference type="CDD" id="cd00198">
    <property type="entry name" value="vWFA"/>
    <property type="match status" value="1"/>
</dbReference>
<dbReference type="PROSITE" id="PS50234">
    <property type="entry name" value="VWFA"/>
    <property type="match status" value="1"/>
</dbReference>
<feature type="compositionally biased region" description="Acidic residues" evidence="1">
    <location>
        <begin position="602"/>
        <end position="655"/>
    </location>
</feature>
<accession>A0ABV4W2R7</accession>
<feature type="compositionally biased region" description="Acidic residues" evidence="1">
    <location>
        <begin position="565"/>
        <end position="595"/>
    </location>
</feature>
<feature type="domain" description="VWFA" evidence="4">
    <location>
        <begin position="40"/>
        <end position="222"/>
    </location>
</feature>
<feature type="signal peptide" evidence="3">
    <location>
        <begin position="1"/>
        <end position="28"/>
    </location>
</feature>
<evidence type="ECO:0000256" key="2">
    <source>
        <dbReference type="SAM" id="Phobius"/>
    </source>
</evidence>
<comment type="caution">
    <text evidence="5">The sequence shown here is derived from an EMBL/GenBank/DDBJ whole genome shotgun (WGS) entry which is preliminary data.</text>
</comment>
<sequence length="673" mass="73203">MKRFQVILMLVLVLVLVLVSFLPAQASAQDSGLTFPEQADVRIIVDISGSMKETDPENLRRPAVRLLARMLPAGSGAGVWTFGQYVNMLVPHATVDDAWRNTVIERSDQINSVALYTNLGLAMEKAGDDWLSDGTLENTHLILLSDGKVDIPGGEAASREEERRILETLLPSFKAKGATIHTVGLSELADITFLQRLARETGGSFQLAKTAEALNLAFADALNTAVPQEQIPIEGDGFAVDAGVREFTALIFTGGSDAEARSLALAEPDGEPFTAKNLPDNVRWAVEPGYDLITVTEPAAGRWRIVGDLGQGSRVTVVSDLRMAVSEVPPEFSEETPFNLEVAFFEESERIRDSDFLRVMQVSLSITANDGRRGTKVLSGDQPPEDGVYRDTVTRLPAPGRYQIDVVADGGTFSRKFSAMTAFTLPGEEPELAVVSEPLVPDLSERVEPEAPAEPEPVEVPAPVEDPEPMPEPEPEPEQAEAPSEPQPEPVHVPEKGTLWGIPVWAFGAGAALLVAIIGLGLFAWRQKKSIAEAEQAAAAERETLEDLPEEEPEIPVVAAAVPDSEPDETPEPEDIPEMTESLENDEIPETEDDQIPVADDAVNEEPEDDEILAETEPEPEPDEDDDDEFGLEDFDLSEFDDLPELDESEADDEATDKSEADDTDKDDEDQKK</sequence>
<feature type="compositionally biased region" description="Acidic residues" evidence="1">
    <location>
        <begin position="662"/>
        <end position="673"/>
    </location>
</feature>
<dbReference type="Proteomes" id="UP001576762">
    <property type="component" value="Unassembled WGS sequence"/>
</dbReference>